<dbReference type="Proteomes" id="UP000705867">
    <property type="component" value="Unassembled WGS sequence"/>
</dbReference>
<reference evidence="1" key="2">
    <citation type="submission" date="2021-08" db="EMBL/GenBank/DDBJ databases">
        <authorList>
            <person name="Dalcin Martins P."/>
        </authorList>
    </citation>
    <scope>NUCLEOTIDE SEQUENCE</scope>
    <source>
        <strain evidence="1">MAG_39</strain>
    </source>
</reference>
<dbReference type="AlphaFoldDB" id="A0A953M1Z5"/>
<organism evidence="1 2">
    <name type="scientific">Candidatus Nitrobium versatile</name>
    <dbReference type="NCBI Taxonomy" id="2884831"/>
    <lineage>
        <taxon>Bacteria</taxon>
        <taxon>Pseudomonadati</taxon>
        <taxon>Nitrospirota</taxon>
        <taxon>Nitrospiria</taxon>
        <taxon>Nitrospirales</taxon>
        <taxon>Nitrospiraceae</taxon>
        <taxon>Candidatus Nitrobium</taxon>
    </lineage>
</organism>
<reference evidence="1" key="1">
    <citation type="journal article" date="2021" name="bioRxiv">
        <title>Unraveling nitrogen, sulfur and carbon metabolic pathways and microbial community transcriptional responses to substrate deprivation and toxicity stresses in a bioreactor mimicking anoxic brackish coastal sediment conditions.</title>
        <authorList>
            <person name="Martins P.D."/>
            <person name="Echeveste M.J."/>
            <person name="Arshad A."/>
            <person name="Kurth J."/>
            <person name="Ouboter H."/>
            <person name="Jetten M.S.M."/>
            <person name="Welte C.U."/>
        </authorList>
    </citation>
    <scope>NUCLEOTIDE SEQUENCE</scope>
    <source>
        <strain evidence="1">MAG_39</strain>
    </source>
</reference>
<gene>
    <name evidence="1" type="ORF">K8I29_09790</name>
</gene>
<name>A0A953M1Z5_9BACT</name>
<evidence type="ECO:0000313" key="1">
    <source>
        <dbReference type="EMBL" id="MBZ0156483.1"/>
    </source>
</evidence>
<comment type="caution">
    <text evidence="1">The sequence shown here is derived from an EMBL/GenBank/DDBJ whole genome shotgun (WGS) entry which is preliminary data.</text>
</comment>
<sequence>MQWYCNLSSSTRLVSGFLLAALIGIGNAATIGMRDGKPHEINTAPAGREG</sequence>
<protein>
    <submittedName>
        <fullName evidence="1">Uncharacterized protein</fullName>
    </submittedName>
</protein>
<dbReference type="EMBL" id="JAIOIV010000076">
    <property type="protein sequence ID" value="MBZ0156483.1"/>
    <property type="molecule type" value="Genomic_DNA"/>
</dbReference>
<evidence type="ECO:0000313" key="2">
    <source>
        <dbReference type="Proteomes" id="UP000705867"/>
    </source>
</evidence>
<proteinExistence type="predicted"/>
<accession>A0A953M1Z5</accession>